<dbReference type="Pfam" id="PF00067">
    <property type="entry name" value="p450"/>
    <property type="match status" value="1"/>
</dbReference>
<name>A0A251T1Z0_HELAN</name>
<keyword evidence="6 7" id="KW-0349">Heme</keyword>
<evidence type="ECO:0000256" key="3">
    <source>
        <dbReference type="ARBA" id="ARBA00022723"/>
    </source>
</evidence>
<comment type="similarity">
    <text evidence="2 7">Belongs to the cytochrome P450 family.</text>
</comment>
<keyword evidence="4 7" id="KW-0560">Oxidoreductase</keyword>
<dbReference type="Gene3D" id="1.10.630.10">
    <property type="entry name" value="Cytochrome P450"/>
    <property type="match status" value="2"/>
</dbReference>
<keyword evidence="5 6" id="KW-0408">Iron</keyword>
<dbReference type="InParanoid" id="A0A251T1Z0"/>
<keyword evidence="7" id="KW-0503">Monooxygenase</keyword>
<dbReference type="PROSITE" id="PS00086">
    <property type="entry name" value="CYTOCHROME_P450"/>
    <property type="match status" value="1"/>
</dbReference>
<dbReference type="GO" id="GO:0006629">
    <property type="term" value="P:lipid metabolic process"/>
    <property type="evidence" value="ECO:0007669"/>
    <property type="project" value="UniProtKB-ARBA"/>
</dbReference>
<evidence type="ECO:0000313" key="8">
    <source>
        <dbReference type="EMBL" id="KAF5777714.1"/>
    </source>
</evidence>
<dbReference type="GO" id="GO:0016705">
    <property type="term" value="F:oxidoreductase activity, acting on paired donors, with incorporation or reduction of molecular oxygen"/>
    <property type="evidence" value="ECO:0007669"/>
    <property type="project" value="InterPro"/>
</dbReference>
<evidence type="ECO:0000313" key="9">
    <source>
        <dbReference type="EMBL" id="OTG04853.1"/>
    </source>
</evidence>
<dbReference type="GO" id="GO:0004497">
    <property type="term" value="F:monooxygenase activity"/>
    <property type="evidence" value="ECO:0007669"/>
    <property type="project" value="UniProtKB-KW"/>
</dbReference>
<keyword evidence="10" id="KW-1185">Reference proteome</keyword>
<reference evidence="8 10" key="1">
    <citation type="journal article" date="2017" name="Nature">
        <title>The sunflower genome provides insights into oil metabolism, flowering and Asterid evolution.</title>
        <authorList>
            <person name="Badouin H."/>
            <person name="Gouzy J."/>
            <person name="Grassa C.J."/>
            <person name="Murat F."/>
            <person name="Staton S.E."/>
            <person name="Cottret L."/>
            <person name="Lelandais-Briere C."/>
            <person name="Owens G.L."/>
            <person name="Carrere S."/>
            <person name="Mayjonade B."/>
            <person name="Legrand L."/>
            <person name="Gill N."/>
            <person name="Kane N.C."/>
            <person name="Bowers J.E."/>
            <person name="Hubner S."/>
            <person name="Bellec A."/>
            <person name="Berard A."/>
            <person name="Berges H."/>
            <person name="Blanchet N."/>
            <person name="Boniface M.C."/>
            <person name="Brunel D."/>
            <person name="Catrice O."/>
            <person name="Chaidir N."/>
            <person name="Claudel C."/>
            <person name="Donnadieu C."/>
            <person name="Faraut T."/>
            <person name="Fievet G."/>
            <person name="Helmstetter N."/>
            <person name="King M."/>
            <person name="Knapp S.J."/>
            <person name="Lai Z."/>
            <person name="Le Paslier M.C."/>
            <person name="Lippi Y."/>
            <person name="Lorenzon L."/>
            <person name="Mandel J.R."/>
            <person name="Marage G."/>
            <person name="Marchand G."/>
            <person name="Marquand E."/>
            <person name="Bret-Mestries E."/>
            <person name="Morien E."/>
            <person name="Nambeesan S."/>
            <person name="Nguyen T."/>
            <person name="Pegot-Espagnet P."/>
            <person name="Pouilly N."/>
            <person name="Raftis F."/>
            <person name="Sallet E."/>
            <person name="Schiex T."/>
            <person name="Thomas J."/>
            <person name="Vandecasteele C."/>
            <person name="Vares D."/>
            <person name="Vear F."/>
            <person name="Vautrin S."/>
            <person name="Crespi M."/>
            <person name="Mangin B."/>
            <person name="Burke J.M."/>
            <person name="Salse J."/>
            <person name="Munos S."/>
            <person name="Vincourt P."/>
            <person name="Rieseberg L.H."/>
            <person name="Langlade N.B."/>
        </authorList>
    </citation>
    <scope>NUCLEOTIDE SEQUENCE [LARGE SCALE GENOMIC DNA]</scope>
    <source>
        <strain evidence="10">cv. SF193</strain>
        <tissue evidence="8">Leaves</tissue>
    </source>
</reference>
<gene>
    <name evidence="9" type="ORF">HannXRQ_Chr12g0367001</name>
    <name evidence="8" type="ORF">HanXRQr2_Chr12g0538981</name>
</gene>
<dbReference type="InterPro" id="IPR001128">
    <property type="entry name" value="Cyt_P450"/>
</dbReference>
<dbReference type="PRINTS" id="PR00385">
    <property type="entry name" value="P450"/>
</dbReference>
<feature type="binding site" description="axial binding residue" evidence="6">
    <location>
        <position position="140"/>
    </location>
    <ligand>
        <name>heme</name>
        <dbReference type="ChEBI" id="CHEBI:30413"/>
    </ligand>
    <ligandPart>
        <name>Fe</name>
        <dbReference type="ChEBI" id="CHEBI:18248"/>
    </ligandPart>
</feature>
<reference evidence="9" key="2">
    <citation type="submission" date="2017-02" db="EMBL/GenBank/DDBJ databases">
        <title>Sunflower complete genome.</title>
        <authorList>
            <person name="Langlade N."/>
            <person name="Munos S."/>
        </authorList>
    </citation>
    <scope>NUCLEOTIDE SEQUENCE [LARGE SCALE GENOMIC DNA]</scope>
    <source>
        <tissue evidence="9">Leaves</tissue>
    </source>
</reference>
<dbReference type="Proteomes" id="UP000215914">
    <property type="component" value="Chromosome 12"/>
</dbReference>
<keyword evidence="3 6" id="KW-0479">Metal-binding</keyword>
<dbReference type="SUPFAM" id="SSF48264">
    <property type="entry name" value="Cytochrome P450"/>
    <property type="match status" value="1"/>
</dbReference>
<evidence type="ECO:0000256" key="4">
    <source>
        <dbReference type="ARBA" id="ARBA00023002"/>
    </source>
</evidence>
<dbReference type="EMBL" id="MNCJ02000327">
    <property type="protein sequence ID" value="KAF5777714.1"/>
    <property type="molecule type" value="Genomic_DNA"/>
</dbReference>
<dbReference type="PANTHER" id="PTHR24296">
    <property type="entry name" value="CYTOCHROME P450"/>
    <property type="match status" value="1"/>
</dbReference>
<dbReference type="GO" id="GO:0005506">
    <property type="term" value="F:iron ion binding"/>
    <property type="evidence" value="ECO:0007669"/>
    <property type="project" value="InterPro"/>
</dbReference>
<dbReference type="EMBL" id="CM007901">
    <property type="protein sequence ID" value="OTG04853.1"/>
    <property type="molecule type" value="Genomic_DNA"/>
</dbReference>
<dbReference type="InterPro" id="IPR002401">
    <property type="entry name" value="Cyt_P450_E_grp-I"/>
</dbReference>
<dbReference type="GO" id="GO:0020037">
    <property type="term" value="F:heme binding"/>
    <property type="evidence" value="ECO:0007669"/>
    <property type="project" value="InterPro"/>
</dbReference>
<evidence type="ECO:0000313" key="10">
    <source>
        <dbReference type="Proteomes" id="UP000215914"/>
    </source>
</evidence>
<dbReference type="Gramene" id="mRNA:HanXRQr2_Chr12g0538981">
    <property type="protein sequence ID" value="mRNA:HanXRQr2_Chr12g0538981"/>
    <property type="gene ID" value="HanXRQr2_Chr12g0538981"/>
</dbReference>
<protein>
    <submittedName>
        <fullName evidence="8 9">Cytochrome P450</fullName>
    </submittedName>
</protein>
<evidence type="ECO:0000256" key="1">
    <source>
        <dbReference type="ARBA" id="ARBA00001971"/>
    </source>
</evidence>
<organism evidence="9 10">
    <name type="scientific">Helianthus annuus</name>
    <name type="common">Common sunflower</name>
    <dbReference type="NCBI Taxonomy" id="4232"/>
    <lineage>
        <taxon>Eukaryota</taxon>
        <taxon>Viridiplantae</taxon>
        <taxon>Streptophyta</taxon>
        <taxon>Embryophyta</taxon>
        <taxon>Tracheophyta</taxon>
        <taxon>Spermatophyta</taxon>
        <taxon>Magnoliopsida</taxon>
        <taxon>eudicotyledons</taxon>
        <taxon>Gunneridae</taxon>
        <taxon>Pentapetalae</taxon>
        <taxon>asterids</taxon>
        <taxon>campanulids</taxon>
        <taxon>Asterales</taxon>
        <taxon>Asteraceae</taxon>
        <taxon>Asteroideae</taxon>
        <taxon>Heliantheae alliance</taxon>
        <taxon>Heliantheae</taxon>
        <taxon>Helianthus</taxon>
    </lineage>
</organism>
<dbReference type="OMA" id="SSHENPM"/>
<dbReference type="AlphaFoldDB" id="A0A251T1Z0"/>
<sequence>MNLEFLELDLNAETPLLAGRDSTGSTLSWLFYLIAKNPIAEDKIQEELDTQLEGKCNDIRAIELSKLHKIPVQPDTLPSGCQVDCNTTIILFFYTMGRMESVWGKDCLEFKLERWFDKRGGIKHQPSYKFPAFNAGPRSCLGKQMSFTQIKIMVARIVYRYHVELVEGHPVLPSMGGFDGVRGGPPHKAHDFEGHVI</sequence>
<evidence type="ECO:0000256" key="5">
    <source>
        <dbReference type="ARBA" id="ARBA00023004"/>
    </source>
</evidence>
<dbReference type="InterPro" id="IPR036396">
    <property type="entry name" value="Cyt_P450_sf"/>
</dbReference>
<evidence type="ECO:0000256" key="6">
    <source>
        <dbReference type="PIRSR" id="PIRSR602401-1"/>
    </source>
</evidence>
<reference evidence="8" key="3">
    <citation type="submission" date="2020-06" db="EMBL/GenBank/DDBJ databases">
        <title>Helianthus annuus Genome sequencing and assembly Release 2.</title>
        <authorList>
            <person name="Gouzy J."/>
            <person name="Langlade N."/>
            <person name="Munos S."/>
        </authorList>
    </citation>
    <scope>NUCLEOTIDE SEQUENCE</scope>
    <source>
        <tissue evidence="8">Leaves</tissue>
    </source>
</reference>
<comment type="cofactor">
    <cofactor evidence="1 6">
        <name>heme</name>
        <dbReference type="ChEBI" id="CHEBI:30413"/>
    </cofactor>
</comment>
<accession>A0A251T1Z0</accession>
<evidence type="ECO:0000256" key="2">
    <source>
        <dbReference type="ARBA" id="ARBA00010617"/>
    </source>
</evidence>
<evidence type="ECO:0000256" key="7">
    <source>
        <dbReference type="RuleBase" id="RU000461"/>
    </source>
</evidence>
<dbReference type="STRING" id="4232.A0A251T1Z0"/>
<dbReference type="InterPro" id="IPR017972">
    <property type="entry name" value="Cyt_P450_CS"/>
</dbReference>
<dbReference type="PRINTS" id="PR00463">
    <property type="entry name" value="EP450I"/>
</dbReference>
<proteinExistence type="inferred from homology"/>